<dbReference type="AlphaFoldDB" id="A0A0P9EKF3"/>
<dbReference type="EMBL" id="LJCO01000047">
    <property type="protein sequence ID" value="KPV43588.1"/>
    <property type="molecule type" value="Genomic_DNA"/>
</dbReference>
<organism evidence="1 2">
    <name type="scientific">Alicyclobacillus ferrooxydans</name>
    <dbReference type="NCBI Taxonomy" id="471514"/>
    <lineage>
        <taxon>Bacteria</taxon>
        <taxon>Bacillati</taxon>
        <taxon>Bacillota</taxon>
        <taxon>Bacilli</taxon>
        <taxon>Bacillales</taxon>
        <taxon>Alicyclobacillaceae</taxon>
        <taxon>Alicyclobacillus</taxon>
    </lineage>
</organism>
<sequence length="98" mass="10878">FAAAFLQIPPRGGHPWLELMATATFTTPDFHRIDNAHAGRTNKIQAAVCIGSLNAFGSIAYLLFHFQVQNTVCNRGMYVCPRLRFCILVEFDAYLAAS</sequence>
<keyword evidence="2" id="KW-1185">Reference proteome</keyword>
<comment type="caution">
    <text evidence="1">The sequence shown here is derived from an EMBL/GenBank/DDBJ whole genome shotgun (WGS) entry which is preliminary data.</text>
</comment>
<protein>
    <submittedName>
        <fullName evidence="1">Uncharacterized protein</fullName>
    </submittedName>
</protein>
<evidence type="ECO:0000313" key="1">
    <source>
        <dbReference type="EMBL" id="KPV43588.1"/>
    </source>
</evidence>
<gene>
    <name evidence="1" type="ORF">AN477_11265</name>
</gene>
<accession>A0A0P9EKF3</accession>
<dbReference type="Proteomes" id="UP000050482">
    <property type="component" value="Unassembled WGS sequence"/>
</dbReference>
<reference evidence="1 2" key="1">
    <citation type="submission" date="2015-09" db="EMBL/GenBank/DDBJ databases">
        <title>Draft genome sequence of Alicyclobacillus ferrooxydans DSM 22381.</title>
        <authorList>
            <person name="Hemp J."/>
        </authorList>
    </citation>
    <scope>NUCLEOTIDE SEQUENCE [LARGE SCALE GENOMIC DNA]</scope>
    <source>
        <strain evidence="1 2">TC-34</strain>
    </source>
</reference>
<dbReference type="RefSeq" id="WP_054969267.1">
    <property type="nucleotide sequence ID" value="NZ_LJCO01000047.1"/>
</dbReference>
<evidence type="ECO:0000313" key="2">
    <source>
        <dbReference type="Proteomes" id="UP000050482"/>
    </source>
</evidence>
<name>A0A0P9EKF3_9BACL</name>
<proteinExistence type="predicted"/>
<feature type="non-terminal residue" evidence="1">
    <location>
        <position position="1"/>
    </location>
</feature>